<protein>
    <submittedName>
        <fullName evidence="2">DUF3667 domain-containing protein</fullName>
    </submittedName>
</protein>
<feature type="transmembrane region" description="Helical" evidence="1">
    <location>
        <begin position="80"/>
        <end position="99"/>
    </location>
</feature>
<evidence type="ECO:0000313" key="2">
    <source>
        <dbReference type="EMBL" id="MFD2037572.1"/>
    </source>
</evidence>
<dbReference type="RefSeq" id="WP_376889561.1">
    <property type="nucleotide sequence ID" value="NZ_JBHUHR010000050.1"/>
</dbReference>
<evidence type="ECO:0000313" key="3">
    <source>
        <dbReference type="Proteomes" id="UP001597361"/>
    </source>
</evidence>
<gene>
    <name evidence="2" type="ORF">ACFSKL_22450</name>
</gene>
<keyword evidence="3" id="KW-1185">Reference proteome</keyword>
<accession>A0ABW4VW79</accession>
<comment type="caution">
    <text evidence="2">The sequence shown here is derived from an EMBL/GenBank/DDBJ whole genome shotgun (WGS) entry which is preliminary data.</text>
</comment>
<keyword evidence="1" id="KW-0472">Membrane</keyword>
<dbReference type="EMBL" id="JBHUHR010000050">
    <property type="protein sequence ID" value="MFD2037572.1"/>
    <property type="molecule type" value="Genomic_DNA"/>
</dbReference>
<proteinExistence type="predicted"/>
<keyword evidence="1" id="KW-0812">Transmembrane</keyword>
<name>A0ABW4VW79_9BACT</name>
<feature type="transmembrane region" description="Helical" evidence="1">
    <location>
        <begin position="223"/>
        <end position="255"/>
    </location>
</feature>
<dbReference type="Pfam" id="PF12412">
    <property type="entry name" value="DUF3667"/>
    <property type="match status" value="1"/>
</dbReference>
<feature type="transmembrane region" description="Helical" evidence="1">
    <location>
        <begin position="191"/>
        <end position="211"/>
    </location>
</feature>
<feature type="transmembrane region" description="Helical" evidence="1">
    <location>
        <begin position="122"/>
        <end position="144"/>
    </location>
</feature>
<sequence length="267" mass="31206">METENNCHNCDIPMTGNFCSNCGQKQYQRIDGQYIWTEIQETILHTNKGFLYSIFEIIKNPGKTAREFLDGKRVKHYKPLMLAFVLSGINAFISLRILGLMDKLRVYYSATPNMNSEFMNDYLSFFSSYNSLIMLLLLPIFAVFTKIAFKKWGQNYYEHIVMNSYILSYFTIFSIIVVFPIIFIYKIDPENIVLVSSLQMLIMPFILIWFYKGFYPNRPFRNIIWKVCISMILILLGYIAIIIVGIIIGFVIAYAQGPEAMEYFKPQ</sequence>
<dbReference type="InterPro" id="IPR022134">
    <property type="entry name" value="DUF3667"/>
</dbReference>
<keyword evidence="1" id="KW-1133">Transmembrane helix</keyword>
<dbReference type="Proteomes" id="UP001597361">
    <property type="component" value="Unassembled WGS sequence"/>
</dbReference>
<organism evidence="2 3">
    <name type="scientific">Belliella marina</name>
    <dbReference type="NCBI Taxonomy" id="1644146"/>
    <lineage>
        <taxon>Bacteria</taxon>
        <taxon>Pseudomonadati</taxon>
        <taxon>Bacteroidota</taxon>
        <taxon>Cytophagia</taxon>
        <taxon>Cytophagales</taxon>
        <taxon>Cyclobacteriaceae</taxon>
        <taxon>Belliella</taxon>
    </lineage>
</organism>
<evidence type="ECO:0000256" key="1">
    <source>
        <dbReference type="SAM" id="Phobius"/>
    </source>
</evidence>
<feature type="transmembrane region" description="Helical" evidence="1">
    <location>
        <begin position="165"/>
        <end position="185"/>
    </location>
</feature>
<reference evidence="3" key="1">
    <citation type="journal article" date="2019" name="Int. J. Syst. Evol. Microbiol.">
        <title>The Global Catalogue of Microorganisms (GCM) 10K type strain sequencing project: providing services to taxonomists for standard genome sequencing and annotation.</title>
        <authorList>
            <consortium name="The Broad Institute Genomics Platform"/>
            <consortium name="The Broad Institute Genome Sequencing Center for Infectious Disease"/>
            <person name="Wu L."/>
            <person name="Ma J."/>
        </authorList>
    </citation>
    <scope>NUCLEOTIDE SEQUENCE [LARGE SCALE GENOMIC DNA]</scope>
    <source>
        <strain evidence="3">CGMCC 1.15180</strain>
    </source>
</reference>